<evidence type="ECO:0000313" key="2">
    <source>
        <dbReference type="Proteomes" id="UP000789525"/>
    </source>
</evidence>
<keyword evidence="2" id="KW-1185">Reference proteome</keyword>
<comment type="caution">
    <text evidence="1">The sequence shown here is derived from an EMBL/GenBank/DDBJ whole genome shotgun (WGS) entry which is preliminary data.</text>
</comment>
<reference evidence="1" key="1">
    <citation type="submission" date="2021-06" db="EMBL/GenBank/DDBJ databases">
        <authorList>
            <person name="Kallberg Y."/>
            <person name="Tangrot J."/>
            <person name="Rosling A."/>
        </authorList>
    </citation>
    <scope>NUCLEOTIDE SEQUENCE</scope>
    <source>
        <strain evidence="1">CL356</strain>
    </source>
</reference>
<sequence>MTSQNSKRSAAYKAVDVHLNSSTKIIGIGSGSTVVFVIERILQRGGLKKIEGEKLSLLDVLSSLKKLGCPNPSLRMAKAKAGPILTDNGNFVIDANFGPLDGSKLFDNGSKNTPKDILNQIKLLTGVVE</sequence>
<name>A0ACA9MCL7_9GLOM</name>
<feature type="non-terminal residue" evidence="1">
    <location>
        <position position="129"/>
    </location>
</feature>
<dbReference type="EMBL" id="CAJVPT010011900">
    <property type="protein sequence ID" value="CAG8582920.1"/>
    <property type="molecule type" value="Genomic_DNA"/>
</dbReference>
<protein>
    <submittedName>
        <fullName evidence="1">3560_t:CDS:1</fullName>
    </submittedName>
</protein>
<dbReference type="Proteomes" id="UP000789525">
    <property type="component" value="Unassembled WGS sequence"/>
</dbReference>
<proteinExistence type="predicted"/>
<evidence type="ECO:0000313" key="1">
    <source>
        <dbReference type="EMBL" id="CAG8582920.1"/>
    </source>
</evidence>
<organism evidence="1 2">
    <name type="scientific">Acaulospora colombiana</name>
    <dbReference type="NCBI Taxonomy" id="27376"/>
    <lineage>
        <taxon>Eukaryota</taxon>
        <taxon>Fungi</taxon>
        <taxon>Fungi incertae sedis</taxon>
        <taxon>Mucoromycota</taxon>
        <taxon>Glomeromycotina</taxon>
        <taxon>Glomeromycetes</taxon>
        <taxon>Diversisporales</taxon>
        <taxon>Acaulosporaceae</taxon>
        <taxon>Acaulospora</taxon>
    </lineage>
</organism>
<gene>
    <name evidence="1" type="ORF">ACOLOM_LOCUS6030</name>
</gene>
<accession>A0ACA9MCL7</accession>